<name>A0A8E0NBR4_9CAUL</name>
<keyword evidence="3" id="KW-0808">Transferase</keyword>
<dbReference type="PROSITE" id="PS51186">
    <property type="entry name" value="GNAT"/>
    <property type="match status" value="1"/>
</dbReference>
<dbReference type="InterPro" id="IPR051531">
    <property type="entry name" value="N-acetyltransferase"/>
</dbReference>
<dbReference type="Gene3D" id="3.40.630.30">
    <property type="match status" value="1"/>
</dbReference>
<dbReference type="GO" id="GO:0005840">
    <property type="term" value="C:ribosome"/>
    <property type="evidence" value="ECO:0007669"/>
    <property type="project" value="UniProtKB-KW"/>
</dbReference>
<dbReference type="EMBL" id="BATC01000027">
    <property type="protein sequence ID" value="GAD59436.1"/>
    <property type="molecule type" value="Genomic_DNA"/>
</dbReference>
<dbReference type="InterPro" id="IPR016181">
    <property type="entry name" value="Acyl_CoA_acyltransferase"/>
</dbReference>
<dbReference type="GO" id="GO:0016747">
    <property type="term" value="F:acyltransferase activity, transferring groups other than amino-acyl groups"/>
    <property type="evidence" value="ECO:0007669"/>
    <property type="project" value="InterPro"/>
</dbReference>
<dbReference type="SUPFAM" id="SSF55729">
    <property type="entry name" value="Acyl-CoA N-acyltransferases (Nat)"/>
    <property type="match status" value="1"/>
</dbReference>
<dbReference type="RefSeq" id="WP_021697531.1">
    <property type="nucleotide sequence ID" value="NZ_BATC01000027.1"/>
</dbReference>
<accession>A0A8E0NBR4</accession>
<dbReference type="PANTHER" id="PTHR43792">
    <property type="entry name" value="GNAT FAMILY, PUTATIVE (AFU_ORTHOLOGUE AFUA_3G00765)-RELATED-RELATED"/>
    <property type="match status" value="1"/>
</dbReference>
<feature type="domain" description="N-acetyltransferase" evidence="2">
    <location>
        <begin position="11"/>
        <end position="164"/>
    </location>
</feature>
<dbReference type="Proteomes" id="UP000016569">
    <property type="component" value="Unassembled WGS sequence"/>
</dbReference>
<keyword evidence="4" id="KW-1185">Reference proteome</keyword>
<evidence type="ECO:0000256" key="1">
    <source>
        <dbReference type="SAM" id="MobiDB-lite"/>
    </source>
</evidence>
<sequence>MSKVTIETERLILRPIEMADFPRWAEFMADEVSAQFLGGAQPPAAAWRGFMVMAGAWHLTGASMLSVIEKSSGLWVGRLGPWAPLDWPGTEVGWGLHRDAWGKGYAVEGAAAAMDYAFDVLGWDDVIHSIAPDNRPSQKVAERLGSTNRGPGRLPPPLQGLTVDIWGQTRAQWKARPRA</sequence>
<organism evidence="3 4">
    <name type="scientific">Brevundimonas abyssalis TAR-001</name>
    <dbReference type="NCBI Taxonomy" id="1391729"/>
    <lineage>
        <taxon>Bacteria</taxon>
        <taxon>Pseudomonadati</taxon>
        <taxon>Pseudomonadota</taxon>
        <taxon>Alphaproteobacteria</taxon>
        <taxon>Caulobacterales</taxon>
        <taxon>Caulobacteraceae</taxon>
        <taxon>Brevundimonas</taxon>
    </lineage>
</organism>
<evidence type="ECO:0000259" key="2">
    <source>
        <dbReference type="PROSITE" id="PS51186"/>
    </source>
</evidence>
<protein>
    <submittedName>
        <fullName evidence="3">Acetyltransferases, including N-acetylases of ribosomal proteins</fullName>
    </submittedName>
</protein>
<feature type="region of interest" description="Disordered" evidence="1">
    <location>
        <begin position="132"/>
        <end position="161"/>
    </location>
</feature>
<evidence type="ECO:0000313" key="4">
    <source>
        <dbReference type="Proteomes" id="UP000016569"/>
    </source>
</evidence>
<keyword evidence="3" id="KW-0687">Ribonucleoprotein</keyword>
<comment type="caution">
    <text evidence="3">The sequence shown here is derived from an EMBL/GenBank/DDBJ whole genome shotgun (WGS) entry which is preliminary data.</text>
</comment>
<dbReference type="PANTHER" id="PTHR43792:SF1">
    <property type="entry name" value="N-ACETYLTRANSFERASE DOMAIN-CONTAINING PROTEIN"/>
    <property type="match status" value="1"/>
</dbReference>
<gene>
    <name evidence="3" type="ORF">MBEBAB_1686</name>
</gene>
<reference evidence="4" key="1">
    <citation type="journal article" date="2013" name="Genome Announc.">
        <title>Draft Genome Sequence of the Dimorphic Prosthecate Bacterium Brevundimonas abyssalis TAR-001T.</title>
        <authorList>
            <person name="Tsubouchi T."/>
            <person name="Nishi S."/>
            <person name="Usui K."/>
            <person name="Shimane Y."/>
            <person name="Takaki Y."/>
            <person name="Maruyama T."/>
            <person name="Hatada Y."/>
        </authorList>
    </citation>
    <scope>NUCLEOTIDE SEQUENCE [LARGE SCALE GENOMIC DNA]</scope>
    <source>
        <strain evidence="4">TAR-001</strain>
    </source>
</reference>
<dbReference type="Pfam" id="PF13302">
    <property type="entry name" value="Acetyltransf_3"/>
    <property type="match status" value="1"/>
</dbReference>
<proteinExistence type="predicted"/>
<evidence type="ECO:0000313" key="3">
    <source>
        <dbReference type="EMBL" id="GAD59436.1"/>
    </source>
</evidence>
<keyword evidence="3" id="KW-0689">Ribosomal protein</keyword>
<dbReference type="AlphaFoldDB" id="A0A8E0NBR4"/>
<dbReference type="InterPro" id="IPR000182">
    <property type="entry name" value="GNAT_dom"/>
</dbReference>